<keyword evidence="7 20" id="KW-0349">Heme</keyword>
<comment type="subcellular location">
    <subcellularLocation>
        <location evidence="1 20">Mitochondrion inner membrane</location>
        <topology evidence="1 20">Multi-pass membrane protein</topology>
    </subcellularLocation>
</comment>
<evidence type="ECO:0000256" key="14">
    <source>
        <dbReference type="ARBA" id="ARBA00023004"/>
    </source>
</evidence>
<evidence type="ECO:0000256" key="10">
    <source>
        <dbReference type="ARBA" id="ARBA00022792"/>
    </source>
</evidence>
<evidence type="ECO:0000256" key="13">
    <source>
        <dbReference type="ARBA" id="ARBA00022989"/>
    </source>
</evidence>
<keyword evidence="13" id="KW-1133">Transmembrane helix</keyword>
<evidence type="ECO:0000256" key="1">
    <source>
        <dbReference type="ARBA" id="ARBA00004448"/>
    </source>
</evidence>
<dbReference type="GO" id="GO:0005743">
    <property type="term" value="C:mitochondrial inner membrane"/>
    <property type="evidence" value="ECO:0007669"/>
    <property type="project" value="UniProtKB-SubCell"/>
</dbReference>
<dbReference type="SUPFAM" id="SSF81343">
    <property type="entry name" value="Fumarate reductase respiratory complex transmembrane subunits"/>
    <property type="match status" value="1"/>
</dbReference>
<evidence type="ECO:0000256" key="18">
    <source>
        <dbReference type="PIRSR" id="PIRSR607992-1"/>
    </source>
</evidence>
<keyword evidence="11 20" id="KW-0809">Transit peptide</keyword>
<keyword evidence="5 20" id="KW-0813">Transport</keyword>
<keyword evidence="14 19" id="KW-0408">Iron</keyword>
<evidence type="ECO:0000313" key="21">
    <source>
        <dbReference type="Ensembl" id="ENSSSUP00005017274.1"/>
    </source>
</evidence>
<dbReference type="GO" id="GO:0048039">
    <property type="term" value="F:ubiquinone binding"/>
    <property type="evidence" value="ECO:0007669"/>
    <property type="project" value="TreeGrafter"/>
</dbReference>
<evidence type="ECO:0000256" key="4">
    <source>
        <dbReference type="ARBA" id="ARBA00011758"/>
    </source>
</evidence>
<dbReference type="Proteomes" id="UP000472268">
    <property type="component" value="Chromosome 11"/>
</dbReference>
<evidence type="ECO:0000256" key="12">
    <source>
        <dbReference type="ARBA" id="ARBA00022982"/>
    </source>
</evidence>
<protein>
    <recommendedName>
        <fullName evidence="20">Succinate dehydrogenase [ubiquinone] cytochrome b small subunit</fullName>
    </recommendedName>
</protein>
<dbReference type="Ensembl" id="ENSSSUT00005019685.1">
    <property type="protein sequence ID" value="ENSSSUP00005017274.1"/>
    <property type="gene ID" value="ENSSSUG00005011110.1"/>
</dbReference>
<keyword evidence="8" id="KW-0812">Transmembrane</keyword>
<proteinExistence type="inferred from homology"/>
<keyword evidence="10 20" id="KW-0999">Mitochondrion inner membrane</keyword>
<sequence>MLTGEPKGKCYPVVQAGCVVMVLMKKVRETIGGQRMKFLGPWKMIFLRLNPGIRSYMIMKLICQTDGVTVVTKSYTLRNLKQTALCLRIPVVRPAYVSGFLQDQPAPGRCGARHIHLSPSRHAGSRAASLHWTGERVVSVLLLGLVPAAYLSPSSAMDYSLAAALTLHSHWGLGQVVTDYVHGDALQKTAKVGVLALSALTFAGLCYFNYHDVGICRAVAMLWQL</sequence>
<name>A0A673TZ82_SURSU</name>
<dbReference type="PANTHER" id="PTHR13337:SF2">
    <property type="entry name" value="SUCCINATE DEHYDROGENASE [UBIQUINONE] CYTOCHROME B SMALL SUBUNIT, MITOCHONDRIAL"/>
    <property type="match status" value="1"/>
</dbReference>
<dbReference type="Pfam" id="PF05328">
    <property type="entry name" value="CybS"/>
    <property type="match status" value="1"/>
</dbReference>
<evidence type="ECO:0000256" key="9">
    <source>
        <dbReference type="ARBA" id="ARBA00022723"/>
    </source>
</evidence>
<reference evidence="21" key="3">
    <citation type="submission" date="2025-09" db="UniProtKB">
        <authorList>
            <consortium name="Ensembl"/>
        </authorList>
    </citation>
    <scope>IDENTIFICATION</scope>
</reference>
<evidence type="ECO:0000256" key="2">
    <source>
        <dbReference type="ARBA" id="ARBA00005163"/>
    </source>
</evidence>
<dbReference type="Gene3D" id="1.20.1300.10">
    <property type="entry name" value="Fumarate reductase/succinate dehydrogenase, transmembrane subunit"/>
    <property type="match status" value="1"/>
</dbReference>
<comment type="similarity">
    <text evidence="3 20">Belongs to the CybS family.</text>
</comment>
<accession>A0A673TZ82</accession>
<evidence type="ECO:0000256" key="16">
    <source>
        <dbReference type="ARBA" id="ARBA00023136"/>
    </source>
</evidence>
<keyword evidence="22" id="KW-1185">Reference proteome</keyword>
<dbReference type="CDD" id="cd03496">
    <property type="entry name" value="SQR_TypeC_CybS"/>
    <property type="match status" value="1"/>
</dbReference>
<keyword evidence="12 20" id="KW-0249">Electron transport</keyword>
<evidence type="ECO:0000256" key="17">
    <source>
        <dbReference type="ARBA" id="ARBA00045847"/>
    </source>
</evidence>
<reference evidence="21" key="2">
    <citation type="submission" date="2025-08" db="UniProtKB">
        <authorList>
            <consortium name="Ensembl"/>
        </authorList>
    </citation>
    <scope>IDENTIFICATION</scope>
</reference>
<evidence type="ECO:0000256" key="6">
    <source>
        <dbReference type="ARBA" id="ARBA00022532"/>
    </source>
</evidence>
<evidence type="ECO:0000313" key="22">
    <source>
        <dbReference type="Proteomes" id="UP000472268"/>
    </source>
</evidence>
<dbReference type="GO" id="GO:0020037">
    <property type="term" value="F:heme binding"/>
    <property type="evidence" value="ECO:0007669"/>
    <property type="project" value="TreeGrafter"/>
</dbReference>
<comment type="pathway">
    <text evidence="2">Carbohydrate metabolism; tricarboxylic acid cycle.</text>
</comment>
<dbReference type="InterPro" id="IPR034804">
    <property type="entry name" value="SQR/QFR_C/D"/>
</dbReference>
<evidence type="ECO:0000256" key="20">
    <source>
        <dbReference type="RuleBase" id="RU364031"/>
    </source>
</evidence>
<dbReference type="PANTHER" id="PTHR13337">
    <property type="entry name" value="SUCCINATE DEHYDROGENASE"/>
    <property type="match status" value="1"/>
</dbReference>
<feature type="binding site" evidence="18">
    <location>
        <position position="180"/>
    </location>
    <ligand>
        <name>a ubiquinone</name>
        <dbReference type="ChEBI" id="CHEBI:16389"/>
        <note>ligand shared with IP/SDHB</note>
    </ligand>
</feature>
<evidence type="ECO:0000256" key="8">
    <source>
        <dbReference type="ARBA" id="ARBA00022692"/>
    </source>
</evidence>
<evidence type="ECO:0000256" key="7">
    <source>
        <dbReference type="ARBA" id="ARBA00022617"/>
    </source>
</evidence>
<evidence type="ECO:0000256" key="15">
    <source>
        <dbReference type="ARBA" id="ARBA00023128"/>
    </source>
</evidence>
<keyword evidence="9 19" id="KW-0479">Metal-binding</keyword>
<dbReference type="InterPro" id="IPR007992">
    <property type="entry name" value="CybS"/>
</dbReference>
<evidence type="ECO:0000256" key="5">
    <source>
        <dbReference type="ARBA" id="ARBA00022448"/>
    </source>
</evidence>
<keyword evidence="16 20" id="KW-0472">Membrane</keyword>
<dbReference type="GO" id="GO:0006121">
    <property type="term" value="P:mitochondrial electron transport, succinate to ubiquinone"/>
    <property type="evidence" value="ECO:0007669"/>
    <property type="project" value="TreeGrafter"/>
</dbReference>
<comment type="function">
    <text evidence="17">Membrane-anchoring subunit of succinate dehydrogenase (SDH) that is involved in complex II of the mitochondrial electron transport chain and is responsible for transferring electrons from succinate to ubiquinone (coenzyme Q). SDH also oxidizes malate to the non-canonical enol form of oxaloacetate, enol-oxaloacetate. Enol-oxaloacetate, which is a potent inhibitor of the succinate dehydrogenase activity, is further isomerized into keto-oxaloacetate.</text>
</comment>
<dbReference type="AlphaFoldDB" id="A0A673TZ82"/>
<comment type="subunit">
    <text evidence="4">Component of complex II composed of four subunits: the flavoprotein (FP) SDHA, iron-sulfur protein (IP) SDHB, and a cytochrome b560 composed of SDHC and SDHD.</text>
</comment>
<organism evidence="21 22">
    <name type="scientific">Suricata suricatta</name>
    <name type="common">Meerkat</name>
    <dbReference type="NCBI Taxonomy" id="37032"/>
    <lineage>
        <taxon>Eukaryota</taxon>
        <taxon>Metazoa</taxon>
        <taxon>Chordata</taxon>
        <taxon>Craniata</taxon>
        <taxon>Vertebrata</taxon>
        <taxon>Euteleostomi</taxon>
        <taxon>Mammalia</taxon>
        <taxon>Eutheria</taxon>
        <taxon>Laurasiatheria</taxon>
        <taxon>Carnivora</taxon>
        <taxon>Feliformia</taxon>
        <taxon>Herpestidae</taxon>
        <taxon>Suricata</taxon>
    </lineage>
</organism>
<evidence type="ECO:0000256" key="19">
    <source>
        <dbReference type="PIRSR" id="PIRSR607992-2"/>
    </source>
</evidence>
<evidence type="ECO:0000256" key="3">
    <source>
        <dbReference type="ARBA" id="ARBA00007294"/>
    </source>
</evidence>
<dbReference type="GO" id="GO:0046872">
    <property type="term" value="F:metal ion binding"/>
    <property type="evidence" value="ECO:0007669"/>
    <property type="project" value="UniProtKB-KW"/>
</dbReference>
<gene>
    <name evidence="21" type="primary">SDHD</name>
</gene>
<reference evidence="21 22" key="1">
    <citation type="submission" date="2019-05" db="EMBL/GenBank/DDBJ databases">
        <title>A Chromosome-scale Meerkat (S. suricatta) Genome Assembly.</title>
        <authorList>
            <person name="Dudchenko O."/>
            <person name="Lieberman Aiden E."/>
            <person name="Tung J."/>
            <person name="Barreiro L.B."/>
            <person name="Clutton-Brock T.H."/>
        </authorList>
    </citation>
    <scope>NUCLEOTIDE SEQUENCE [LARGE SCALE GENOMIC DNA]</scope>
</reference>
<dbReference type="GO" id="GO:0006099">
    <property type="term" value="P:tricarboxylic acid cycle"/>
    <property type="evidence" value="ECO:0007669"/>
    <property type="project" value="UniProtKB-KW"/>
</dbReference>
<feature type="binding site" description="axial binding residue" evidence="19">
    <location>
        <position position="168"/>
    </location>
    <ligand>
        <name>heme b</name>
        <dbReference type="ChEBI" id="CHEBI:60344"/>
        <note>ligand shared with SDHC</note>
    </ligand>
    <ligandPart>
        <name>Fe</name>
        <dbReference type="ChEBI" id="CHEBI:18248"/>
    </ligandPart>
</feature>
<keyword evidence="6 20" id="KW-0816">Tricarboxylic acid cycle</keyword>
<keyword evidence="15 20" id="KW-0496">Mitochondrion</keyword>
<evidence type="ECO:0000256" key="11">
    <source>
        <dbReference type="ARBA" id="ARBA00022946"/>
    </source>
</evidence>
<dbReference type="FunFam" id="1.20.1300.10:FF:000009">
    <property type="entry name" value="Succinate dehydrogenase [ubiquinone] cytochrome b small subunit, mitochondrial"/>
    <property type="match status" value="1"/>
</dbReference>